<proteinExistence type="inferred from homology"/>
<evidence type="ECO:0000313" key="8">
    <source>
        <dbReference type="Proteomes" id="UP001328107"/>
    </source>
</evidence>
<keyword evidence="8" id="KW-1185">Reference proteome</keyword>
<feature type="non-terminal residue" evidence="7">
    <location>
        <position position="132"/>
    </location>
</feature>
<evidence type="ECO:0000313" key="7">
    <source>
        <dbReference type="EMBL" id="GMR59385.1"/>
    </source>
</evidence>
<reference evidence="8" key="1">
    <citation type="submission" date="2022-10" db="EMBL/GenBank/DDBJ databases">
        <title>Genome assembly of Pristionchus species.</title>
        <authorList>
            <person name="Yoshida K."/>
            <person name="Sommer R.J."/>
        </authorList>
    </citation>
    <scope>NUCLEOTIDE SEQUENCE [LARGE SCALE GENOMIC DNA]</scope>
    <source>
        <strain evidence="8">RS5460</strain>
    </source>
</reference>
<dbReference type="AlphaFoldDB" id="A0AAN5ICS0"/>
<dbReference type="GO" id="GO:0016705">
    <property type="term" value="F:oxidoreductase activity, acting on paired donors, with incorporation or reduction of molecular oxygen"/>
    <property type="evidence" value="ECO:0007669"/>
    <property type="project" value="InterPro"/>
</dbReference>
<gene>
    <name evidence="7" type="ORF">PMAYCL1PPCAC_29580</name>
</gene>
<evidence type="ECO:0000256" key="3">
    <source>
        <dbReference type="ARBA" id="ARBA00022617"/>
    </source>
</evidence>
<evidence type="ECO:0008006" key="9">
    <source>
        <dbReference type="Google" id="ProtNLM"/>
    </source>
</evidence>
<name>A0AAN5ICS0_9BILA</name>
<accession>A0AAN5ICS0</accession>
<comment type="caution">
    <text evidence="7">The sequence shown here is derived from an EMBL/GenBank/DDBJ whole genome shotgun (WGS) entry which is preliminary data.</text>
</comment>
<dbReference type="InterPro" id="IPR036396">
    <property type="entry name" value="Cyt_P450_sf"/>
</dbReference>
<dbReference type="PANTHER" id="PTHR24291:SF146">
    <property type="entry name" value="CYTOCHROME P450"/>
    <property type="match status" value="1"/>
</dbReference>
<dbReference type="InterPro" id="IPR050196">
    <property type="entry name" value="Cytochrome_P450_Monoox"/>
</dbReference>
<dbReference type="Proteomes" id="UP001328107">
    <property type="component" value="Unassembled WGS sequence"/>
</dbReference>
<dbReference type="GO" id="GO:0004497">
    <property type="term" value="F:monooxygenase activity"/>
    <property type="evidence" value="ECO:0007669"/>
    <property type="project" value="UniProtKB-KW"/>
</dbReference>
<evidence type="ECO:0000256" key="2">
    <source>
        <dbReference type="ARBA" id="ARBA00010617"/>
    </source>
</evidence>
<evidence type="ECO:0000256" key="5">
    <source>
        <dbReference type="ARBA" id="ARBA00023033"/>
    </source>
</evidence>
<keyword evidence="3" id="KW-0479">Metal-binding</keyword>
<dbReference type="PANTHER" id="PTHR24291">
    <property type="entry name" value="CYTOCHROME P450 FAMILY 4"/>
    <property type="match status" value="1"/>
</dbReference>
<keyword evidence="5" id="KW-0560">Oxidoreductase</keyword>
<keyword evidence="4" id="KW-0408">Iron</keyword>
<evidence type="ECO:0000256" key="4">
    <source>
        <dbReference type="ARBA" id="ARBA00023004"/>
    </source>
</evidence>
<keyword evidence="6" id="KW-0732">Signal</keyword>
<comment type="cofactor">
    <cofactor evidence="1">
        <name>heme</name>
        <dbReference type="ChEBI" id="CHEBI:30413"/>
    </cofactor>
</comment>
<evidence type="ECO:0000256" key="6">
    <source>
        <dbReference type="SAM" id="SignalP"/>
    </source>
</evidence>
<keyword evidence="3" id="KW-0349">Heme</keyword>
<dbReference type="GO" id="GO:0020037">
    <property type="term" value="F:heme binding"/>
    <property type="evidence" value="ECO:0007669"/>
    <property type="project" value="InterPro"/>
</dbReference>
<protein>
    <recommendedName>
        <fullName evidence="9">Cytochrome P450</fullName>
    </recommendedName>
</protein>
<keyword evidence="5" id="KW-0503">Monooxygenase</keyword>
<feature type="signal peptide" evidence="6">
    <location>
        <begin position="1"/>
        <end position="15"/>
    </location>
</feature>
<evidence type="ECO:0000256" key="1">
    <source>
        <dbReference type="ARBA" id="ARBA00001971"/>
    </source>
</evidence>
<dbReference type="GO" id="GO:0005506">
    <property type="term" value="F:iron ion binding"/>
    <property type="evidence" value="ECO:0007669"/>
    <property type="project" value="InterPro"/>
</dbReference>
<dbReference type="EMBL" id="BTRK01000006">
    <property type="protein sequence ID" value="GMR59385.1"/>
    <property type="molecule type" value="Genomic_DNA"/>
</dbReference>
<comment type="similarity">
    <text evidence="2">Belongs to the cytochrome P450 family.</text>
</comment>
<dbReference type="SUPFAM" id="SSF48264">
    <property type="entry name" value="Cytochrome P450"/>
    <property type="match status" value="1"/>
</dbReference>
<dbReference type="Gene3D" id="1.10.630.10">
    <property type="entry name" value="Cytochrome P450"/>
    <property type="match status" value="1"/>
</dbReference>
<feature type="chain" id="PRO_5042973149" description="Cytochrome P450" evidence="6">
    <location>
        <begin position="16"/>
        <end position="132"/>
    </location>
</feature>
<sequence>MASPLFLLLLSLIVALFYWKREDIKKFFIFRRKAIQAIQSIPGPSTLPLVGAAYQFKYDAADFGDQINQFAEKYCREDENRCGMMKIWIGPVPYIFIESADIVKEVMESNTLITKSTQYNIVADWIGTGLLI</sequence>
<organism evidence="7 8">
    <name type="scientific">Pristionchus mayeri</name>
    <dbReference type="NCBI Taxonomy" id="1317129"/>
    <lineage>
        <taxon>Eukaryota</taxon>
        <taxon>Metazoa</taxon>
        <taxon>Ecdysozoa</taxon>
        <taxon>Nematoda</taxon>
        <taxon>Chromadorea</taxon>
        <taxon>Rhabditida</taxon>
        <taxon>Rhabditina</taxon>
        <taxon>Diplogasteromorpha</taxon>
        <taxon>Diplogasteroidea</taxon>
        <taxon>Neodiplogasteridae</taxon>
        <taxon>Pristionchus</taxon>
    </lineage>
</organism>